<feature type="domain" description="HTH deoR-type" evidence="4">
    <location>
        <begin position="41"/>
        <end position="96"/>
    </location>
</feature>
<dbReference type="PROSITE" id="PS51000">
    <property type="entry name" value="HTH_DEOR_2"/>
    <property type="match status" value="1"/>
</dbReference>
<dbReference type="InterPro" id="IPR037171">
    <property type="entry name" value="NagB/RpiA_transferase-like"/>
</dbReference>
<proteinExistence type="predicted"/>
<dbReference type="Pfam" id="PF00455">
    <property type="entry name" value="DeoRC"/>
    <property type="match status" value="1"/>
</dbReference>
<dbReference type="PRINTS" id="PR00037">
    <property type="entry name" value="HTHLACR"/>
</dbReference>
<dbReference type="Gene3D" id="3.40.50.1360">
    <property type="match status" value="1"/>
</dbReference>
<evidence type="ECO:0000256" key="3">
    <source>
        <dbReference type="ARBA" id="ARBA00023163"/>
    </source>
</evidence>
<dbReference type="InterPro" id="IPR036390">
    <property type="entry name" value="WH_DNA-bd_sf"/>
</dbReference>
<sequence length="290" mass="31452">MKLGNPLDDSTSLRLVGGDVSRPKRPVRQFVSGALESAMVSNFRQSEILDFARKEGKVTVDGLAEHYNVTVQTIRRDLSDLAESGRLERVHGGAVVPSGVVNIIYEERRRTNEAGKAAIAVKCAQSIPHGASVFMNIGTSTEAVAQELLDHENLLVVTNNLNIAYILAVNRTCEIILAGGVLRRSDGGIVGGLTAEMVKQFKFDHSVLGCSAIDADGDLLDFDGQEVMVSRTAIQRSRNVMVVADHTKFQRKAPLTICTLNDVDILFTDNALSKELTANCEAWNTQVVTS</sequence>
<evidence type="ECO:0000256" key="2">
    <source>
        <dbReference type="ARBA" id="ARBA00023015"/>
    </source>
</evidence>
<dbReference type="Gene3D" id="1.10.10.10">
    <property type="entry name" value="Winged helix-like DNA-binding domain superfamily/Winged helix DNA-binding domain"/>
    <property type="match status" value="1"/>
</dbReference>
<evidence type="ECO:0000256" key="1">
    <source>
        <dbReference type="ARBA" id="ARBA00022491"/>
    </source>
</evidence>
<organism evidence="5 6">
    <name type="scientific">Octadecabacter antarcticus 307</name>
    <dbReference type="NCBI Taxonomy" id="391626"/>
    <lineage>
        <taxon>Bacteria</taxon>
        <taxon>Pseudomonadati</taxon>
        <taxon>Pseudomonadota</taxon>
        <taxon>Alphaproteobacteria</taxon>
        <taxon>Rhodobacterales</taxon>
        <taxon>Roseobacteraceae</taxon>
        <taxon>Octadecabacter</taxon>
    </lineage>
</organism>
<keyword evidence="2" id="KW-0805">Transcription regulation</keyword>
<dbReference type="STRING" id="391626.OAN307_c42590"/>
<gene>
    <name evidence="5" type="primary">glpR</name>
    <name evidence="5" type="ORF">OAN307_c42590</name>
</gene>
<dbReference type="PANTHER" id="PTHR30363:SF4">
    <property type="entry name" value="GLYCEROL-3-PHOSPHATE REGULON REPRESSOR"/>
    <property type="match status" value="1"/>
</dbReference>
<dbReference type="AlphaFoldDB" id="M9RGX0"/>
<dbReference type="SMART" id="SM01134">
    <property type="entry name" value="DeoRC"/>
    <property type="match status" value="1"/>
</dbReference>
<evidence type="ECO:0000313" key="6">
    <source>
        <dbReference type="Proteomes" id="UP000005307"/>
    </source>
</evidence>
<dbReference type="Pfam" id="PF08220">
    <property type="entry name" value="HTH_DeoR"/>
    <property type="match status" value="1"/>
</dbReference>
<dbReference type="InterPro" id="IPR014036">
    <property type="entry name" value="DeoR-like_C"/>
</dbReference>
<dbReference type="InterPro" id="IPR050313">
    <property type="entry name" value="Carb_Metab_HTH_regulators"/>
</dbReference>
<keyword evidence="3" id="KW-0804">Transcription</keyword>
<dbReference type="HOGENOM" id="CLU_060699_0_0_5"/>
<protein>
    <submittedName>
        <fullName evidence="5">Glycerol-3-phosphate regulon repressor</fullName>
    </submittedName>
</protein>
<dbReference type="InterPro" id="IPR036388">
    <property type="entry name" value="WH-like_DNA-bd_sf"/>
</dbReference>
<dbReference type="InterPro" id="IPR001034">
    <property type="entry name" value="DeoR_HTH"/>
</dbReference>
<keyword evidence="6" id="KW-1185">Reference proteome</keyword>
<evidence type="ECO:0000313" key="5">
    <source>
        <dbReference type="EMBL" id="AGI69656.1"/>
    </source>
</evidence>
<keyword evidence="1" id="KW-0678">Repressor</keyword>
<dbReference type="EMBL" id="CP003740">
    <property type="protein sequence ID" value="AGI69656.1"/>
    <property type="molecule type" value="Genomic_DNA"/>
</dbReference>
<evidence type="ECO:0000259" key="4">
    <source>
        <dbReference type="PROSITE" id="PS51000"/>
    </source>
</evidence>
<dbReference type="eggNOG" id="COG1349">
    <property type="taxonomic scope" value="Bacteria"/>
</dbReference>
<reference evidence="5 6" key="1">
    <citation type="journal article" date="2013" name="PLoS ONE">
        <title>Poles Apart: Arctic and Antarctic Octadecabacter strains Share High Genome Plasticity and a New Type of Xanthorhodopsin.</title>
        <authorList>
            <person name="Vollmers J."/>
            <person name="Voget S."/>
            <person name="Dietrich S."/>
            <person name="Gollnow K."/>
            <person name="Smits M."/>
            <person name="Meyer K."/>
            <person name="Brinkhoff T."/>
            <person name="Simon M."/>
            <person name="Daniel R."/>
        </authorList>
    </citation>
    <scope>NUCLEOTIDE SEQUENCE [LARGE SCALE GENOMIC DNA]</scope>
    <source>
        <strain evidence="5 6">307</strain>
    </source>
</reference>
<dbReference type="PANTHER" id="PTHR30363">
    <property type="entry name" value="HTH-TYPE TRANSCRIPTIONAL REGULATOR SRLR-RELATED"/>
    <property type="match status" value="1"/>
</dbReference>
<dbReference type="KEGG" id="oat:OAN307_c42590"/>
<dbReference type="SUPFAM" id="SSF100950">
    <property type="entry name" value="NagB/RpiA/CoA transferase-like"/>
    <property type="match status" value="1"/>
</dbReference>
<dbReference type="Proteomes" id="UP000005307">
    <property type="component" value="Chromosome"/>
</dbReference>
<accession>M9RGX0</accession>
<dbReference type="SMART" id="SM00420">
    <property type="entry name" value="HTH_DEOR"/>
    <property type="match status" value="1"/>
</dbReference>
<name>M9RGX0_9RHOB</name>
<dbReference type="SUPFAM" id="SSF46785">
    <property type="entry name" value="Winged helix' DNA-binding domain"/>
    <property type="match status" value="1"/>
</dbReference>
<dbReference type="GO" id="GO:0003700">
    <property type="term" value="F:DNA-binding transcription factor activity"/>
    <property type="evidence" value="ECO:0007669"/>
    <property type="project" value="InterPro"/>
</dbReference>